<feature type="transmembrane region" description="Helical" evidence="1">
    <location>
        <begin position="67"/>
        <end position="95"/>
    </location>
</feature>
<evidence type="ECO:0000256" key="1">
    <source>
        <dbReference type="SAM" id="Phobius"/>
    </source>
</evidence>
<name>A0A0S2K0U2_9GAMM</name>
<dbReference type="AlphaFoldDB" id="A0A0S2K0U2"/>
<protein>
    <submittedName>
        <fullName evidence="2">Uncharacterized protein</fullName>
    </submittedName>
</protein>
<dbReference type="EMBL" id="CP013187">
    <property type="protein sequence ID" value="ALO41716.1"/>
    <property type="molecule type" value="Genomic_DNA"/>
</dbReference>
<dbReference type="OrthoDB" id="9799145at2"/>
<evidence type="ECO:0000313" key="3">
    <source>
        <dbReference type="Proteomes" id="UP000061457"/>
    </source>
</evidence>
<organism evidence="2 3">
    <name type="scientific">Pseudoalteromonas phenolica</name>
    <dbReference type="NCBI Taxonomy" id="161398"/>
    <lineage>
        <taxon>Bacteria</taxon>
        <taxon>Pseudomonadati</taxon>
        <taxon>Pseudomonadota</taxon>
        <taxon>Gammaproteobacteria</taxon>
        <taxon>Alteromonadales</taxon>
        <taxon>Pseudoalteromonadaceae</taxon>
        <taxon>Pseudoalteromonas</taxon>
    </lineage>
</organism>
<dbReference type="RefSeq" id="WP_058029431.1">
    <property type="nucleotide sequence ID" value="NZ_CP013187.1"/>
</dbReference>
<keyword evidence="1" id="KW-0472">Membrane</keyword>
<accession>A0A0S2K0U2</accession>
<dbReference type="Proteomes" id="UP000061457">
    <property type="component" value="Chromosome I"/>
</dbReference>
<reference evidence="2 3" key="1">
    <citation type="submission" date="2015-11" db="EMBL/GenBank/DDBJ databases">
        <authorList>
            <person name="Zhang Y."/>
            <person name="Guo Z."/>
        </authorList>
    </citation>
    <scope>NUCLEOTIDE SEQUENCE [LARGE SCALE GENOMIC DNA]</scope>
    <source>
        <strain evidence="2 3">KCTC 12086</strain>
    </source>
</reference>
<sequence length="132" mass="14504">MLQRNKFLTFISFTTFFASILGLGVNFYSYIANEVFLLFFGLLCIAGLIASVLLHNAYLIGKYITTLFWLSQSIVVGVGGMKIGSSFAFAISMHFNLTPDSYVVINLIGVTMTALCLLKLNKSEVKAQAVRA</sequence>
<feature type="transmembrane region" description="Helical" evidence="1">
    <location>
        <begin position="101"/>
        <end position="118"/>
    </location>
</feature>
<dbReference type="PATRIC" id="fig|161398.10.peg.1222"/>
<feature type="transmembrane region" description="Helical" evidence="1">
    <location>
        <begin position="35"/>
        <end position="55"/>
    </location>
</feature>
<proteinExistence type="predicted"/>
<feature type="transmembrane region" description="Helical" evidence="1">
    <location>
        <begin position="7"/>
        <end position="29"/>
    </location>
</feature>
<keyword evidence="3" id="KW-1185">Reference proteome</keyword>
<dbReference type="KEGG" id="pphe:PP2015_1200"/>
<keyword evidence="1" id="KW-0812">Transmembrane</keyword>
<gene>
    <name evidence="2" type="ORF">PP2015_1200</name>
</gene>
<evidence type="ECO:0000313" key="2">
    <source>
        <dbReference type="EMBL" id="ALO41716.1"/>
    </source>
</evidence>
<keyword evidence="1" id="KW-1133">Transmembrane helix</keyword>